<dbReference type="AlphaFoldDB" id="A0A438B8P4"/>
<keyword evidence="3" id="KW-1185">Reference proteome</keyword>
<evidence type="ECO:0000313" key="2">
    <source>
        <dbReference type="EMBL" id="RVW07272.1"/>
    </source>
</evidence>
<evidence type="ECO:0000313" key="3">
    <source>
        <dbReference type="Proteomes" id="UP000286208"/>
    </source>
</evidence>
<reference evidence="2 3" key="1">
    <citation type="submission" date="2018-11" db="EMBL/GenBank/DDBJ databases">
        <title>Rhodococcus spongicola sp. nov. and Rhodococcus xishaensis sp. nov. from marine sponges.</title>
        <authorList>
            <person name="Li L."/>
            <person name="Lin H.W."/>
        </authorList>
    </citation>
    <scope>NUCLEOTIDE SEQUENCE [LARGE SCALE GENOMIC DNA]</scope>
    <source>
        <strain evidence="2 3">CCTCC AB2014297</strain>
    </source>
</reference>
<dbReference type="Pfam" id="PF24837">
    <property type="entry name" value="AMIN-like"/>
    <property type="match status" value="1"/>
</dbReference>
<organism evidence="2 3">
    <name type="scientific">Prescottella agglutinans</name>
    <dbReference type="NCBI Taxonomy" id="1644129"/>
    <lineage>
        <taxon>Bacteria</taxon>
        <taxon>Bacillati</taxon>
        <taxon>Actinomycetota</taxon>
        <taxon>Actinomycetes</taxon>
        <taxon>Mycobacteriales</taxon>
        <taxon>Nocardiaceae</taxon>
        <taxon>Prescottella</taxon>
    </lineage>
</organism>
<accession>A0A438B8P4</accession>
<dbReference type="InterPro" id="IPR056303">
    <property type="entry name" value="AMIN-like"/>
</dbReference>
<protein>
    <recommendedName>
        <fullName evidence="1">AMIN-like domain-containing protein</fullName>
    </recommendedName>
</protein>
<feature type="domain" description="AMIN-like" evidence="1">
    <location>
        <begin position="10"/>
        <end position="134"/>
    </location>
</feature>
<gene>
    <name evidence="2" type="ORF">EGT67_22235</name>
</gene>
<sequence>MYTPTVAIDDVRIEVDADTGIERVVYLFAGTGIPFFRAGYVAEAVPHRGGPSLAVTGQAIMQVDIMGTATPARNLFFVAPPLAGPEGARVTQLYLLPDTRDVNGITQSFIGLRSGPRPFEVVTVEDPPQLIIEIR</sequence>
<dbReference type="EMBL" id="RKLP01000013">
    <property type="protein sequence ID" value="RVW07272.1"/>
    <property type="molecule type" value="Genomic_DNA"/>
</dbReference>
<dbReference type="Proteomes" id="UP000286208">
    <property type="component" value="Unassembled WGS sequence"/>
</dbReference>
<evidence type="ECO:0000259" key="1">
    <source>
        <dbReference type="Pfam" id="PF24837"/>
    </source>
</evidence>
<proteinExistence type="predicted"/>
<comment type="caution">
    <text evidence="2">The sequence shown here is derived from an EMBL/GenBank/DDBJ whole genome shotgun (WGS) entry which is preliminary data.</text>
</comment>
<name>A0A438B8P4_9NOCA</name>